<comment type="subcellular location">
    <subcellularLocation>
        <location evidence="1">Periplasm</location>
    </subcellularLocation>
</comment>
<dbReference type="PIRSF" id="PIRSF002741">
    <property type="entry name" value="MppA"/>
    <property type="match status" value="1"/>
</dbReference>
<protein>
    <submittedName>
        <fullName evidence="6">Dipeptide transport system substrate-binding protein</fullName>
    </submittedName>
</protein>
<evidence type="ECO:0000256" key="2">
    <source>
        <dbReference type="ARBA" id="ARBA00005695"/>
    </source>
</evidence>
<dbReference type="GO" id="GO:0042938">
    <property type="term" value="P:dipeptide transport"/>
    <property type="evidence" value="ECO:0007669"/>
    <property type="project" value="TreeGrafter"/>
</dbReference>
<feature type="domain" description="Solute-binding protein family 5" evidence="5">
    <location>
        <begin position="66"/>
        <end position="444"/>
    </location>
</feature>
<dbReference type="InterPro" id="IPR030678">
    <property type="entry name" value="Peptide/Ni-bd"/>
</dbReference>
<dbReference type="CDD" id="cd08493">
    <property type="entry name" value="PBP2_DppA_like"/>
    <property type="match status" value="1"/>
</dbReference>
<gene>
    <name evidence="6" type="ORF">HNQ73_002332</name>
</gene>
<dbReference type="PROSITE" id="PS01040">
    <property type="entry name" value="SBP_BACTERIAL_5"/>
    <property type="match status" value="1"/>
</dbReference>
<dbReference type="Proteomes" id="UP000588017">
    <property type="component" value="Unassembled WGS sequence"/>
</dbReference>
<evidence type="ECO:0000259" key="5">
    <source>
        <dbReference type="Pfam" id="PF00496"/>
    </source>
</evidence>
<dbReference type="Pfam" id="PF00496">
    <property type="entry name" value="SBP_bac_5"/>
    <property type="match status" value="1"/>
</dbReference>
<evidence type="ECO:0000313" key="7">
    <source>
        <dbReference type="Proteomes" id="UP000588017"/>
    </source>
</evidence>
<proteinExistence type="inferred from homology"/>
<comment type="caution">
    <text evidence="6">The sequence shown here is derived from an EMBL/GenBank/DDBJ whole genome shotgun (WGS) entry which is preliminary data.</text>
</comment>
<dbReference type="InterPro" id="IPR000914">
    <property type="entry name" value="SBP_5_dom"/>
</dbReference>
<dbReference type="Gene3D" id="3.10.105.10">
    <property type="entry name" value="Dipeptide-binding Protein, Domain 3"/>
    <property type="match status" value="1"/>
</dbReference>
<dbReference type="GO" id="GO:0043190">
    <property type="term" value="C:ATP-binding cassette (ABC) transporter complex"/>
    <property type="evidence" value="ECO:0007669"/>
    <property type="project" value="InterPro"/>
</dbReference>
<dbReference type="InterPro" id="IPR023765">
    <property type="entry name" value="SBP_5_CS"/>
</dbReference>
<dbReference type="EMBL" id="JACHEH010000005">
    <property type="protein sequence ID" value="MBB6168695.1"/>
    <property type="molecule type" value="Genomic_DNA"/>
</dbReference>
<keyword evidence="3 4" id="KW-0732">Signal</keyword>
<reference evidence="6 7" key="1">
    <citation type="submission" date="2020-08" db="EMBL/GenBank/DDBJ databases">
        <title>Genomic Encyclopedia of Type Strains, Phase IV (KMG-IV): sequencing the most valuable type-strain genomes for metagenomic binning, comparative biology and taxonomic classification.</title>
        <authorList>
            <person name="Goeker M."/>
        </authorList>
    </citation>
    <scope>NUCLEOTIDE SEQUENCE [LARGE SCALE GENOMIC DNA]</scope>
    <source>
        <strain evidence="6 7">DSM 101465</strain>
    </source>
</reference>
<dbReference type="InterPro" id="IPR039424">
    <property type="entry name" value="SBP_5"/>
</dbReference>
<feature type="signal peptide" evidence="4">
    <location>
        <begin position="1"/>
        <end position="21"/>
    </location>
</feature>
<comment type="similarity">
    <text evidence="2">Belongs to the bacterial solute-binding protein 5 family.</text>
</comment>
<dbReference type="RefSeq" id="WP_183335028.1">
    <property type="nucleotide sequence ID" value="NZ_BMHX01000005.1"/>
</dbReference>
<name>A0A841K8R3_9HYPH</name>
<evidence type="ECO:0000256" key="1">
    <source>
        <dbReference type="ARBA" id="ARBA00004418"/>
    </source>
</evidence>
<dbReference type="PANTHER" id="PTHR30290">
    <property type="entry name" value="PERIPLASMIC BINDING COMPONENT OF ABC TRANSPORTER"/>
    <property type="match status" value="1"/>
</dbReference>
<dbReference type="Gene3D" id="3.40.190.10">
    <property type="entry name" value="Periplasmic binding protein-like II"/>
    <property type="match status" value="1"/>
</dbReference>
<evidence type="ECO:0000313" key="6">
    <source>
        <dbReference type="EMBL" id="MBB6168695.1"/>
    </source>
</evidence>
<dbReference type="Gene3D" id="3.90.76.10">
    <property type="entry name" value="Dipeptide-binding Protein, Domain 1"/>
    <property type="match status" value="1"/>
</dbReference>
<dbReference type="PANTHER" id="PTHR30290:SF38">
    <property type="entry name" value="D,D-DIPEPTIDE-BINDING PERIPLASMIC PROTEIN DDPA-RELATED"/>
    <property type="match status" value="1"/>
</dbReference>
<dbReference type="FunFam" id="3.40.190.10:FF:000036">
    <property type="entry name" value="Dipeptide ABC transporter, substrate-binding protein"/>
    <property type="match status" value="1"/>
</dbReference>
<organism evidence="6 7">
    <name type="scientific">Chelatococcus composti</name>
    <dbReference type="NCBI Taxonomy" id="1743235"/>
    <lineage>
        <taxon>Bacteria</taxon>
        <taxon>Pseudomonadati</taxon>
        <taxon>Pseudomonadota</taxon>
        <taxon>Alphaproteobacteria</taxon>
        <taxon>Hyphomicrobiales</taxon>
        <taxon>Chelatococcaceae</taxon>
        <taxon>Chelatococcus</taxon>
    </lineage>
</organism>
<keyword evidence="7" id="KW-1185">Reference proteome</keyword>
<dbReference type="AlphaFoldDB" id="A0A841K8R3"/>
<accession>A0A841K8R3</accession>
<feature type="chain" id="PRO_5032791507" evidence="4">
    <location>
        <begin position="22"/>
        <end position="533"/>
    </location>
</feature>
<evidence type="ECO:0000256" key="4">
    <source>
        <dbReference type="SAM" id="SignalP"/>
    </source>
</evidence>
<evidence type="ECO:0000256" key="3">
    <source>
        <dbReference type="ARBA" id="ARBA00022729"/>
    </source>
</evidence>
<dbReference type="GO" id="GO:0030288">
    <property type="term" value="C:outer membrane-bounded periplasmic space"/>
    <property type="evidence" value="ECO:0007669"/>
    <property type="project" value="TreeGrafter"/>
</dbReference>
<sequence>MTTKLPAGALLLALLASPAAAKTLVFCSEGSPEALNPQIVTTTTGMNAGRPMFNNLVEFAPGTTRIVPALAQSWDISPDGTTYTFRLRRGVKFHANGIFTPTRDFNADDVLFSLMRQWKEDHPFHNTPGATFDYFRDLGMPDLIRAIEKIDDHTVRIRLTRAEAPFLANLAMPFNVVLSAEYGELLLRRGEPERLDTEPIGTGPFMFVGYQKDIAIRYRALADYWNGRPKIDTLVFSITPNPVVRLTKLKAGECHVMAFPNPGDRQAIASNPSLRLLQQEGLNIGYLAMNAARPPFDNLALRRAVNMAIDKCAIIEAVYQGTGTVAKNPIPPTLWSYNEAVEDHPYDPEEARRLVAEAGYPHGLDTDLWYMPVSRPYNPDGRRVAELIQADLARVGIRTRLMTADWDQYRAKLQAGEPALALYGWTGDNGEPDNFLNVLLGCAAARPGGNNVAKWCDGEYDALVTRAKATSDRAEREALYRKAQESFKRQAPWVPLAHSIVFMATRKEVKGFGIDPLGRHVFDGVDLEGEATR</sequence>
<dbReference type="GO" id="GO:1904680">
    <property type="term" value="F:peptide transmembrane transporter activity"/>
    <property type="evidence" value="ECO:0007669"/>
    <property type="project" value="TreeGrafter"/>
</dbReference>
<dbReference type="SUPFAM" id="SSF53850">
    <property type="entry name" value="Periplasmic binding protein-like II"/>
    <property type="match status" value="1"/>
</dbReference>